<keyword evidence="2" id="KW-0371">Homeobox</keyword>
<feature type="non-terminal residue" evidence="2">
    <location>
        <position position="1"/>
    </location>
</feature>
<organism evidence="2">
    <name type="scientific">Nothobranchius pienaari</name>
    <dbReference type="NCBI Taxonomy" id="704102"/>
    <lineage>
        <taxon>Eukaryota</taxon>
        <taxon>Metazoa</taxon>
        <taxon>Chordata</taxon>
        <taxon>Craniata</taxon>
        <taxon>Vertebrata</taxon>
        <taxon>Euteleostomi</taxon>
        <taxon>Actinopterygii</taxon>
        <taxon>Neopterygii</taxon>
        <taxon>Teleostei</taxon>
        <taxon>Neoteleostei</taxon>
        <taxon>Acanthomorphata</taxon>
        <taxon>Ovalentaria</taxon>
        <taxon>Atherinomorphae</taxon>
        <taxon>Cyprinodontiformes</taxon>
        <taxon>Nothobranchiidae</taxon>
        <taxon>Nothobranchius</taxon>
    </lineage>
</organism>
<feature type="region of interest" description="Disordered" evidence="1">
    <location>
        <begin position="1"/>
        <end position="37"/>
    </location>
</feature>
<proteinExistence type="predicted"/>
<protein>
    <submittedName>
        <fullName evidence="2">Homeodomain interacting protein kinase 3a</fullName>
    </submittedName>
</protein>
<accession>A0A1A8PNM4</accession>
<evidence type="ECO:0000256" key="1">
    <source>
        <dbReference type="SAM" id="MobiDB-lite"/>
    </source>
</evidence>
<gene>
    <name evidence="2" type="primary">HIPK3A</name>
</gene>
<feature type="non-terminal residue" evidence="2">
    <location>
        <position position="37"/>
    </location>
</feature>
<dbReference type="AlphaFoldDB" id="A0A1A8PNM4"/>
<keyword evidence="2" id="KW-0418">Kinase</keyword>
<feature type="compositionally biased region" description="Pro residues" evidence="1">
    <location>
        <begin position="1"/>
        <end position="14"/>
    </location>
</feature>
<keyword evidence="2" id="KW-0238">DNA-binding</keyword>
<dbReference type="GO" id="GO:0003677">
    <property type="term" value="F:DNA binding"/>
    <property type="evidence" value="ECO:0007669"/>
    <property type="project" value="UniProtKB-KW"/>
</dbReference>
<keyword evidence="2" id="KW-0808">Transferase</keyword>
<dbReference type="EMBL" id="HAEG01008725">
    <property type="protein sequence ID" value="SBR82612.1"/>
    <property type="molecule type" value="Transcribed_RNA"/>
</dbReference>
<reference evidence="2" key="1">
    <citation type="submission" date="2016-05" db="EMBL/GenBank/DDBJ databases">
        <authorList>
            <person name="Lavstsen T."/>
            <person name="Jespersen J.S."/>
        </authorList>
    </citation>
    <scope>NUCLEOTIDE SEQUENCE</scope>
    <source>
        <tissue evidence="2">Brain</tissue>
    </source>
</reference>
<name>A0A1A8PNM4_9TELE</name>
<sequence length="37" mass="3947">ASLSPPAPSSPVPGLPSRLHWLPSEPHEAQPPVFLHL</sequence>
<reference evidence="2" key="2">
    <citation type="submission" date="2016-06" db="EMBL/GenBank/DDBJ databases">
        <title>The genome of a short-lived fish provides insights into sex chromosome evolution and the genetic control of aging.</title>
        <authorList>
            <person name="Reichwald K."/>
            <person name="Felder M."/>
            <person name="Petzold A."/>
            <person name="Koch P."/>
            <person name="Groth M."/>
            <person name="Platzer M."/>
        </authorList>
    </citation>
    <scope>NUCLEOTIDE SEQUENCE</scope>
    <source>
        <tissue evidence="2">Brain</tissue>
    </source>
</reference>
<dbReference type="GO" id="GO:0016301">
    <property type="term" value="F:kinase activity"/>
    <property type="evidence" value="ECO:0007669"/>
    <property type="project" value="UniProtKB-KW"/>
</dbReference>
<evidence type="ECO:0000313" key="2">
    <source>
        <dbReference type="EMBL" id="SBR82612.1"/>
    </source>
</evidence>